<feature type="transmembrane region" description="Helical" evidence="1">
    <location>
        <begin position="63"/>
        <end position="85"/>
    </location>
</feature>
<evidence type="ECO:0000313" key="2">
    <source>
        <dbReference type="EMBL" id="AMC10565.1"/>
    </source>
</evidence>
<reference evidence="2 3" key="2">
    <citation type="journal article" date="2016" name="Int. J. Syst. Evol. Microbiol.">
        <title>Lutibacter profundi sp. nov., isolated from a deep-sea hydrothermal system on the Arctic Mid-Ocean Ridge and emended description of the genus Lutibacter.</title>
        <authorList>
            <person name="Le Moine Bauer S."/>
            <person name="Roalkvam I."/>
            <person name="Steen I.H."/>
            <person name="Dahle H."/>
        </authorList>
    </citation>
    <scope>NUCLEOTIDE SEQUENCE [LARGE SCALE GENOMIC DNA]</scope>
    <source>
        <strain evidence="2 3">LP1</strain>
    </source>
</reference>
<dbReference type="AlphaFoldDB" id="A0A0X8G5T8"/>
<dbReference type="PATRIC" id="fig|1622118.3.peg.960"/>
<dbReference type="RefSeq" id="WP_068206710.1">
    <property type="nucleotide sequence ID" value="NZ_CP013355.1"/>
</dbReference>
<dbReference type="KEGG" id="lut:Lupro_04600"/>
<keyword evidence="1" id="KW-0472">Membrane</keyword>
<dbReference type="STRING" id="1622118.Lupro_04600"/>
<feature type="transmembrane region" description="Helical" evidence="1">
    <location>
        <begin position="138"/>
        <end position="156"/>
    </location>
</feature>
<keyword evidence="1" id="KW-1133">Transmembrane helix</keyword>
<reference evidence="3" key="1">
    <citation type="submission" date="2015-12" db="EMBL/GenBank/DDBJ databases">
        <title>Complete genome sequence of Lutibacter profundus strain LP1.</title>
        <authorList>
            <person name="Wissuwa J."/>
            <person name="Le Moine Bauer S."/>
            <person name="Stokke R."/>
            <person name="Dahle H."/>
            <person name="Steen I.H."/>
        </authorList>
    </citation>
    <scope>NUCLEOTIDE SEQUENCE [LARGE SCALE GENOMIC DNA]</scope>
    <source>
        <strain evidence="3">LP1</strain>
    </source>
</reference>
<feature type="transmembrane region" description="Helical" evidence="1">
    <location>
        <begin position="168"/>
        <end position="190"/>
    </location>
</feature>
<proteinExistence type="predicted"/>
<evidence type="ECO:0000313" key="3">
    <source>
        <dbReference type="Proteomes" id="UP000059672"/>
    </source>
</evidence>
<feature type="transmembrane region" description="Helical" evidence="1">
    <location>
        <begin position="21"/>
        <end position="43"/>
    </location>
</feature>
<organism evidence="2 3">
    <name type="scientific">Lutibacter profundi</name>
    <dbReference type="NCBI Taxonomy" id="1622118"/>
    <lineage>
        <taxon>Bacteria</taxon>
        <taxon>Pseudomonadati</taxon>
        <taxon>Bacteroidota</taxon>
        <taxon>Flavobacteriia</taxon>
        <taxon>Flavobacteriales</taxon>
        <taxon>Flavobacteriaceae</taxon>
        <taxon>Lutibacter</taxon>
    </lineage>
</organism>
<protein>
    <recommendedName>
        <fullName evidence="4">Metal-dependent hydrolase</fullName>
    </recommendedName>
</protein>
<evidence type="ECO:0000256" key="1">
    <source>
        <dbReference type="SAM" id="Phobius"/>
    </source>
</evidence>
<evidence type="ECO:0008006" key="4">
    <source>
        <dbReference type="Google" id="ProtNLM"/>
    </source>
</evidence>
<keyword evidence="3" id="KW-1185">Reference proteome</keyword>
<feature type="transmembrane region" description="Helical" evidence="1">
    <location>
        <begin position="97"/>
        <end position="118"/>
    </location>
</feature>
<accession>A0A0X8G5T8</accession>
<feature type="transmembrane region" description="Helical" evidence="1">
    <location>
        <begin position="196"/>
        <end position="215"/>
    </location>
</feature>
<sequence>MFVGHYAAAFALKGKEKDASLGMLFIAVQFVDILFFPFALVGIENLKFVKGFTAVNSFYMDYYPFTHGLLGSLLWAIVFYLLYFFVFAKEKLNKKRIAFIMALAVLSHWFLDLIVHTPDLPLINGEPKFGLGLWSNKFLTYFSEAFLLVLGLFYYLKKTKSTSKLGSYVSIVFVLFLLLINYLNIFVLPANEDLKSLTVSALFSYALFALIAYFVDKKRV</sequence>
<keyword evidence="1" id="KW-0812">Transmembrane</keyword>
<dbReference type="OrthoDB" id="327431at2"/>
<dbReference type="EMBL" id="CP013355">
    <property type="protein sequence ID" value="AMC10565.1"/>
    <property type="molecule type" value="Genomic_DNA"/>
</dbReference>
<dbReference type="Proteomes" id="UP000059672">
    <property type="component" value="Chromosome"/>
</dbReference>
<gene>
    <name evidence="2" type="ORF">Lupro_04600</name>
</gene>
<name>A0A0X8G5T8_9FLAO</name>